<dbReference type="RefSeq" id="WP_046231809.1">
    <property type="nucleotide sequence ID" value="NZ_FONN01000006.1"/>
</dbReference>
<sequence length="298" mass="32327">MPTQSIHVAAEVGTIEDSFEQLAKLQKTVKYLVNGNLDFENIRARGIKADNIEAGSITANEIAAGTITSDQIAAGTITSDNIAAGSITVDKIKITELLAAVEAEIDFVVSNVTITNVLAADKGYIAELTVDQLETSDKVQKYLNSDTSDVNYIRIRGQTAEWVTASRSGSSIEQARDRYGNLLYWTNSAKTAVTAQPTSWGVMQYVYNELVKSAISFQLKDGQYLPEFQLGSGNGNGNRGKSFIRKLTDGIAIQYYRESNGELVELKVGESGVGFGIDVRTSDPTSPAVGQMWFRSDL</sequence>
<dbReference type="OrthoDB" id="2593405at2"/>
<evidence type="ECO:0000313" key="2">
    <source>
        <dbReference type="Proteomes" id="UP000183410"/>
    </source>
</evidence>
<dbReference type="EMBL" id="FONN01000006">
    <property type="protein sequence ID" value="SFE74480.1"/>
    <property type="molecule type" value="Genomic_DNA"/>
</dbReference>
<gene>
    <name evidence="1" type="ORF">SAMN04487969_10650</name>
</gene>
<keyword evidence="2" id="KW-1185">Reference proteome</keyword>
<dbReference type="AlphaFoldDB" id="A0A1I2D3C9"/>
<organism evidence="1 2">
    <name type="scientific">Paenibacillus algorifonticola</name>
    <dbReference type="NCBI Taxonomy" id="684063"/>
    <lineage>
        <taxon>Bacteria</taxon>
        <taxon>Bacillati</taxon>
        <taxon>Bacillota</taxon>
        <taxon>Bacilli</taxon>
        <taxon>Bacillales</taxon>
        <taxon>Paenibacillaceae</taxon>
        <taxon>Paenibacillus</taxon>
    </lineage>
</organism>
<proteinExistence type="predicted"/>
<dbReference type="Proteomes" id="UP000183410">
    <property type="component" value="Unassembled WGS sequence"/>
</dbReference>
<name>A0A1I2D3C9_9BACL</name>
<accession>A0A1I2D3C9</accession>
<evidence type="ECO:0000313" key="1">
    <source>
        <dbReference type="EMBL" id="SFE74480.1"/>
    </source>
</evidence>
<reference evidence="2" key="1">
    <citation type="submission" date="2016-10" db="EMBL/GenBank/DDBJ databases">
        <authorList>
            <person name="Varghese N."/>
            <person name="Submissions S."/>
        </authorList>
    </citation>
    <scope>NUCLEOTIDE SEQUENCE [LARGE SCALE GENOMIC DNA]</scope>
    <source>
        <strain evidence="2">CGMCC 1.10223</strain>
    </source>
</reference>
<protein>
    <submittedName>
        <fullName evidence="1">Uncharacterized protein</fullName>
    </submittedName>
</protein>